<feature type="domain" description="C2H2-type" evidence="10">
    <location>
        <begin position="249"/>
        <end position="272"/>
    </location>
</feature>
<feature type="domain" description="C2H2-type" evidence="10">
    <location>
        <begin position="1706"/>
        <end position="1734"/>
    </location>
</feature>
<evidence type="ECO:0000256" key="1">
    <source>
        <dbReference type="ARBA" id="ARBA00004123"/>
    </source>
</evidence>
<organism evidence="11 12">
    <name type="scientific">Tigriopus californicus</name>
    <name type="common">Marine copepod</name>
    <dbReference type="NCBI Taxonomy" id="6832"/>
    <lineage>
        <taxon>Eukaryota</taxon>
        <taxon>Metazoa</taxon>
        <taxon>Ecdysozoa</taxon>
        <taxon>Arthropoda</taxon>
        <taxon>Crustacea</taxon>
        <taxon>Multicrustacea</taxon>
        <taxon>Hexanauplia</taxon>
        <taxon>Copepoda</taxon>
        <taxon>Harpacticoida</taxon>
        <taxon>Harpacticidae</taxon>
        <taxon>Tigriopus</taxon>
    </lineage>
</organism>
<reference evidence="11 12" key="1">
    <citation type="journal article" date="2018" name="Nat. Ecol. Evol.">
        <title>Genomic signatures of mitonuclear coevolution across populations of Tigriopus californicus.</title>
        <authorList>
            <person name="Barreto F.S."/>
            <person name="Watson E.T."/>
            <person name="Lima T.G."/>
            <person name="Willett C.S."/>
            <person name="Edmands S."/>
            <person name="Li W."/>
            <person name="Burton R.S."/>
        </authorList>
    </citation>
    <scope>NUCLEOTIDE SEQUENCE [LARGE SCALE GENOMIC DNA]</scope>
    <source>
        <strain evidence="11 12">San Diego</strain>
    </source>
</reference>
<comment type="caution">
    <text evidence="11">The sequence shown here is derived from an EMBL/GenBank/DDBJ whole genome shotgun (WGS) entry which is preliminary data.</text>
</comment>
<dbReference type="FunFam" id="3.30.160.60:FF:001465">
    <property type="entry name" value="Zinc finger protein 560"/>
    <property type="match status" value="1"/>
</dbReference>
<evidence type="ECO:0000256" key="3">
    <source>
        <dbReference type="ARBA" id="ARBA00022737"/>
    </source>
</evidence>
<sequence length="2291" mass="261571">MMPDPSFPEKVESNLLNRHCGLLEAELCLLKDLKLTYVSVGSWILIIRETCDFFVNTDEPYFALTLLYEPNSNQYICRVLGKTIEKGMVRSFSELLVKSEDHFKGRVACLGLKPTNSNFPFSCTFSKQCQTTFLSGIPLKFECQICPQCQNSGESERTSLNETIDSNIEADFGSKRESTQGLKIPLTAVVAKSLPKKRAAKSKDDEDESFQKRDRITEARPWTCPICQKSLAFGNSYKHMKHVHFEGHFKCAICYQEFKYAKDLTQHHLHSHPKVDHLACPSCEDDIVIETDRDALADHYKQCVRRRSNDQARKQLIKVKAEGRLFQCDECGKTLSSASNLTKHMKVHSDATNFQCHMCDYKTKWKVCLEKHIKRHLLDQGLLEKCICQLCGKELRTQKCLATHIQLVHEKSLQFACDKCEKQFTSRDILRRHKNRVHAESEEFACKKCSYRAGNKIELKTHFRCHGEPTFKCHHCGKMLKSKGSLRIHERIHTGEKPFKCEMCDYASNNSANLLNHKKFIHQNGKKLPEACLNMDPPDDSYIKTEEITPISSVHLVPAELDLFLTCNLTHCTLGSWILIFPHQCDLFIHDNEPYFALNLLFNPSSLQFIWRVLGRTISSGMVESREDFLSKCRELFEDAVPCLGLKVERDKDFPLSCQFSPNCQIVIHTRDSKLKGFQCQECSAESEASKASSEQKVQKKRGRPRKAKKVSLNEDFSHEDQSLMSEEFKDFEAHADVLPEDGLENEDEDSFGLSYGENVKASALISSDSPDNLSPLIPDGSTSKRHKAKVAYDRRPWTCKICLKTLKQASSAQHLRNIHFVGEFHCQICLEGFQFAKDICTHTNVHHPELKTLKCPSCFEDVSSESDGLVLHYEACIKSKVKEQVRKTKMKQREQIHQCEQCGKEFETSYLLKLHQRTHNDAWLHCQTCDFKTKYKRNLDTHERRHLQDQGLAANYVCELCGKELRDPETLERHVKAIHEKSLNFMCDKCDKSFTSTAVLKRHKNRAHLESDAYICKVCNYRAGDTTELRDHMRSHLDPTHKCQYCGKLFRHRHNLTIHKRIHTGEKPYKCEFCGYASTNSANVTNHKKSVHQGMKLKNRKGNASKSGGNAMVSEETPTPTVNPIPQPIIPGDTKDIIGDIIEKNIVTPELTEDPEGMNSPRAEEPGSEPGIFACQQCSFSFKSPIQLTGHNSLIHPEATHLRCPKCEKNVSIGLDPSSLVEHWKACQKYKTIRHVEGSRSKFTYECNACSKTFRHQNVIKNHVFLCDAKFDECDDPSESLSDLNPSHVNSSGNKKRRANVPCVCAECGKSFSSKAKWQTHHNKYHAEFDKHACKICGFRCGSKTRLGEHMTVHEAPKILCPTCGKKVKTRQNLSVHLRTHTGEKPFNSWDPLKITGLTKVSLGRWILFLKEEPDLQINDEPHFALAILYHCNTHQYIIRVFGRTYQTGSAANYQEMAFKAQTFFETVVPCVGILFADALFPLSCKFSVSCSVVIPKKKALNICDDCMRDMKARRRANIFSQGRINQDDSSGDEWLKSDEDPSDNNDHDEGPEAFGVEFNTKDHSSKWSVGIFECDSCDLTFDKAESFSDHSWLVHQAADHLRCPNCEKFISMGHNHTNFVNHWKFCSKFKIVPIRGFPGVKFSYECKTCGEAFKYKSDVRGHRRKCLNDCDLCDYKPQNHNDWRMHKKEVHQLDPNERVPKEPSVCAECGKTFKTKTKLKYHHNKYHAEIDQFACKICTLRCGAKSILRNHMATHDEPKILCPICGNRFKSKANLNVHLLIHSGEKPFKCDTCDYCTSAKASLAVHKKYVHGGVSRPPKKKKKTSMKAETNPSSDSFKTLGLAKVSLGQWILILREDPDLQINDEPHFALTLLYHTRTHQYIYRVFGRTFQTGVLRSYSELVLEASRLFQIGVPCVGLLLANGQFPLSCEFSETCSILVPKSRDTNVCSSCVDEMRMRRLKAKTSDKVRGYKRKDSVLESDEDFKLELDDVVFPPDSAFDDDEDRCGFKDEDPIFSAQSRPFACEECLEKFETADELISHFGSDHPNVTSLRCPRCDETVFVGMEPIRFLSHWRTCQKIKITPKVGGPGVKFTYQCNICDEIFHYKLHVKRHMRKCVGSCDQCDFLPKDANDLVKHRQEVHDIAPDHDKPVKEPSICAECGKTFSTGTKLKYHHNKYHAEVDKHGCKICGLRCGDSTRLRKHMTVHDDPKILCPMCGKKLKTKENLKVHLRTHTGEKPYKCDMCGFCTGASANLSVHKKFVHGGISRYKLRKKKKSLKTDANNLPPPHV</sequence>
<feature type="domain" description="C2H2-type" evidence="10">
    <location>
        <begin position="898"/>
        <end position="920"/>
    </location>
</feature>
<name>A0A553NF11_TIGCA</name>
<feature type="domain" description="C2H2-type" evidence="10">
    <location>
        <begin position="415"/>
        <end position="443"/>
    </location>
</feature>
<feature type="domain" description="C2H2-type" evidence="10">
    <location>
        <begin position="1015"/>
        <end position="1042"/>
    </location>
</feature>
<dbReference type="PANTHER" id="PTHR24379:SF121">
    <property type="entry name" value="C2H2-TYPE DOMAIN-CONTAINING PROTEIN"/>
    <property type="match status" value="1"/>
</dbReference>
<dbReference type="InterPro" id="IPR059059">
    <property type="entry name" value="Znf-C2H2_7th_ZNF462"/>
</dbReference>
<feature type="compositionally biased region" description="Basic and acidic residues" evidence="9">
    <location>
        <begin position="1535"/>
        <end position="1552"/>
    </location>
</feature>
<feature type="domain" description="C2H2-type" evidence="10">
    <location>
        <begin position="1790"/>
        <end position="1818"/>
    </location>
</feature>
<feature type="domain" description="C2H2-type" evidence="10">
    <location>
        <begin position="1042"/>
        <end position="1069"/>
    </location>
</feature>
<feature type="domain" description="C2H2-type" evidence="10">
    <location>
        <begin position="326"/>
        <end position="353"/>
    </location>
</feature>
<dbReference type="OMA" id="LIECNEH"/>
<evidence type="ECO:0000256" key="5">
    <source>
        <dbReference type="ARBA" id="ARBA00022833"/>
    </source>
</evidence>
<proteinExistence type="predicted"/>
<keyword evidence="5" id="KW-0862">Zinc</keyword>
<feature type="region of interest" description="Disordered" evidence="9">
    <location>
        <begin position="1525"/>
        <end position="1556"/>
    </location>
</feature>
<evidence type="ECO:0000313" key="11">
    <source>
        <dbReference type="EMBL" id="TRY64034.1"/>
    </source>
</evidence>
<dbReference type="Pfam" id="PF23225">
    <property type="entry name" value="zf-C2H2_7th_ZNF462"/>
    <property type="match status" value="1"/>
</dbReference>
<dbReference type="FunFam" id="3.30.160.60:FF:000446">
    <property type="entry name" value="Zinc finger protein"/>
    <property type="match status" value="6"/>
</dbReference>
<feature type="domain" description="C2H2-type" evidence="10">
    <location>
        <begin position="2241"/>
        <end position="2269"/>
    </location>
</feature>
<dbReference type="InterPro" id="IPR013087">
    <property type="entry name" value="Znf_C2H2_type"/>
</dbReference>
<feature type="domain" description="C2H2-type" evidence="10">
    <location>
        <begin position="957"/>
        <end position="980"/>
    </location>
</feature>
<feature type="domain" description="C2H2-type" evidence="10">
    <location>
        <begin position="2213"/>
        <end position="2240"/>
    </location>
</feature>
<feature type="region of interest" description="Disordered" evidence="9">
    <location>
        <begin position="1100"/>
        <end position="1131"/>
    </location>
</feature>
<feature type="domain" description="C2H2-type" evidence="10">
    <location>
        <begin position="1304"/>
        <end position="1332"/>
    </location>
</feature>
<dbReference type="GO" id="GO:0008270">
    <property type="term" value="F:zinc ion binding"/>
    <property type="evidence" value="ECO:0007669"/>
    <property type="project" value="UniProtKB-KW"/>
</dbReference>
<feature type="domain" description="C2H2-type" evidence="10">
    <location>
        <begin position="1762"/>
        <end position="1789"/>
    </location>
</feature>
<dbReference type="GO" id="GO:0005634">
    <property type="term" value="C:nucleus"/>
    <property type="evidence" value="ECO:0007669"/>
    <property type="project" value="UniProtKB-SubCell"/>
</dbReference>
<dbReference type="EMBL" id="VCGU01000458">
    <property type="protein sequence ID" value="TRY64034.1"/>
    <property type="molecule type" value="Genomic_DNA"/>
</dbReference>
<feature type="domain" description="C2H2-type" evidence="10">
    <location>
        <begin position="1174"/>
        <end position="1197"/>
    </location>
</feature>
<keyword evidence="6" id="KW-0238">DNA-binding</keyword>
<keyword evidence="7" id="KW-0539">Nucleus</keyword>
<evidence type="ECO:0000256" key="2">
    <source>
        <dbReference type="ARBA" id="ARBA00022723"/>
    </source>
</evidence>
<dbReference type="Proteomes" id="UP000318571">
    <property type="component" value="Chromosome 10"/>
</dbReference>
<dbReference type="STRING" id="6832.A0A553NF11"/>
<feature type="domain" description="C2H2-type" evidence="10">
    <location>
        <begin position="1333"/>
        <end position="1360"/>
    </location>
</feature>
<dbReference type="SMART" id="SM00355">
    <property type="entry name" value="ZnF_C2H2"/>
    <property type="match status" value="37"/>
</dbReference>
<keyword evidence="4 8" id="KW-0863">Zinc-finger</keyword>
<dbReference type="PROSITE" id="PS00028">
    <property type="entry name" value="ZINC_FINGER_C2H2_1"/>
    <property type="match status" value="21"/>
</dbReference>
<evidence type="ECO:0000313" key="12">
    <source>
        <dbReference type="Proteomes" id="UP000318571"/>
    </source>
</evidence>
<feature type="domain" description="C2H2-type" evidence="10">
    <location>
        <begin position="1246"/>
        <end position="1264"/>
    </location>
</feature>
<feature type="domain" description="C2H2-type" evidence="10">
    <location>
        <begin position="1646"/>
        <end position="1666"/>
    </location>
</feature>
<feature type="domain" description="C2H2-type" evidence="10">
    <location>
        <begin position="2157"/>
        <end position="2185"/>
    </location>
</feature>
<evidence type="ECO:0000256" key="4">
    <source>
        <dbReference type="ARBA" id="ARBA00022771"/>
    </source>
</evidence>
<feature type="region of interest" description="Disordered" evidence="9">
    <location>
        <begin position="689"/>
        <end position="720"/>
    </location>
</feature>
<feature type="domain" description="C2H2-type" evidence="10">
    <location>
        <begin position="986"/>
        <end position="1014"/>
    </location>
</feature>
<keyword evidence="3" id="KW-0677">Repeat</keyword>
<evidence type="ECO:0000256" key="9">
    <source>
        <dbReference type="SAM" id="MobiDB-lite"/>
    </source>
</evidence>
<dbReference type="GO" id="GO:0000122">
    <property type="term" value="P:negative regulation of transcription by RNA polymerase II"/>
    <property type="evidence" value="ECO:0007669"/>
    <property type="project" value="UniProtKB-ARBA"/>
</dbReference>
<dbReference type="PROSITE" id="PS50157">
    <property type="entry name" value="ZINC_FINGER_C2H2_2"/>
    <property type="match status" value="25"/>
</dbReference>
<dbReference type="Pfam" id="PF00096">
    <property type="entry name" value="zf-C2H2"/>
    <property type="match status" value="8"/>
</dbReference>
<dbReference type="PANTHER" id="PTHR24379">
    <property type="entry name" value="KRAB AND ZINC FINGER DOMAIN-CONTAINING"/>
    <property type="match status" value="1"/>
</dbReference>
<feature type="domain" description="C2H2-type" evidence="10">
    <location>
        <begin position="1574"/>
        <end position="1602"/>
    </location>
</feature>
<keyword evidence="12" id="KW-1185">Reference proteome</keyword>
<gene>
    <name evidence="11" type="ORF">TCAL_12826</name>
</gene>
<feature type="compositionally biased region" description="Basic residues" evidence="9">
    <location>
        <begin position="699"/>
        <end position="710"/>
    </location>
</feature>
<evidence type="ECO:0000256" key="7">
    <source>
        <dbReference type="ARBA" id="ARBA00023242"/>
    </source>
</evidence>
<feature type="domain" description="C2H2-type" evidence="10">
    <location>
        <begin position="471"/>
        <end position="498"/>
    </location>
</feature>
<feature type="domain" description="C2H2-type" evidence="10">
    <location>
        <begin position="499"/>
        <end position="527"/>
    </location>
</feature>
<dbReference type="SUPFAM" id="SSF57667">
    <property type="entry name" value="beta-beta-alpha zinc fingers"/>
    <property type="match status" value="13"/>
</dbReference>
<dbReference type="Gene3D" id="3.30.160.60">
    <property type="entry name" value="Classic Zinc Finger"/>
    <property type="match status" value="19"/>
</dbReference>
<protein>
    <recommendedName>
        <fullName evidence="10">C2H2-type domain-containing protein</fullName>
    </recommendedName>
</protein>
<comment type="subcellular location">
    <subcellularLocation>
        <location evidence="1">Nucleus</location>
    </subcellularLocation>
</comment>
<feature type="domain" description="C2H2-type" evidence="10">
    <location>
        <begin position="2186"/>
        <end position="2213"/>
    </location>
</feature>
<evidence type="ECO:0000256" key="8">
    <source>
        <dbReference type="PROSITE-ProRule" id="PRU00042"/>
    </source>
</evidence>
<evidence type="ECO:0000259" key="10">
    <source>
        <dbReference type="PROSITE" id="PS50157"/>
    </source>
</evidence>
<dbReference type="GO" id="GO:0003677">
    <property type="term" value="F:DNA binding"/>
    <property type="evidence" value="ECO:0007669"/>
    <property type="project" value="UniProtKB-KW"/>
</dbReference>
<dbReference type="InterPro" id="IPR036236">
    <property type="entry name" value="Znf_C2H2_sf"/>
</dbReference>
<evidence type="ECO:0000256" key="6">
    <source>
        <dbReference type="ARBA" id="ARBA00023125"/>
    </source>
</evidence>
<feature type="domain" description="C2H2-type" evidence="10">
    <location>
        <begin position="1070"/>
        <end position="1098"/>
    </location>
</feature>
<feature type="region of interest" description="Disordered" evidence="9">
    <location>
        <begin position="1814"/>
        <end position="1834"/>
    </location>
</feature>
<feature type="domain" description="C2H2-type" evidence="10">
    <location>
        <begin position="1360"/>
        <end position="1387"/>
    </location>
</feature>
<keyword evidence="2" id="KW-0479">Metal-binding</keyword>
<accession>A0A553NF11</accession>